<evidence type="ECO:0000313" key="4">
    <source>
        <dbReference type="Proteomes" id="UP000827721"/>
    </source>
</evidence>
<dbReference type="InterPro" id="IPR032675">
    <property type="entry name" value="LRR_dom_sf"/>
</dbReference>
<dbReference type="CDD" id="cd22159">
    <property type="entry name" value="F-box_AtTIR1-like"/>
    <property type="match status" value="1"/>
</dbReference>
<evidence type="ECO:0000256" key="1">
    <source>
        <dbReference type="SAM" id="MobiDB-lite"/>
    </source>
</evidence>
<reference evidence="3 4" key="1">
    <citation type="submission" date="2021-02" db="EMBL/GenBank/DDBJ databases">
        <title>Plant Genome Project.</title>
        <authorList>
            <person name="Zhang R.-G."/>
        </authorList>
    </citation>
    <scope>NUCLEOTIDE SEQUENCE [LARGE SCALE GENOMIC DNA]</scope>
    <source>
        <tissue evidence="3">Leaves</tissue>
    </source>
</reference>
<dbReference type="SUPFAM" id="SSF52047">
    <property type="entry name" value="RNI-like"/>
    <property type="match status" value="1"/>
</dbReference>
<dbReference type="Gene3D" id="1.20.1280.50">
    <property type="match status" value="1"/>
</dbReference>
<comment type="caution">
    <text evidence="3">The sequence shown here is derived from an EMBL/GenBank/DDBJ whole genome shotgun (WGS) entry which is preliminary data.</text>
</comment>
<protein>
    <recommendedName>
        <fullName evidence="2">F-box/LRR-repeat protein 15-like leucin rich repeat domain-containing protein</fullName>
    </recommendedName>
</protein>
<dbReference type="PANTHER" id="PTHR13318">
    <property type="entry name" value="PARTNER OF PAIRED, ISOFORM B-RELATED"/>
    <property type="match status" value="1"/>
</dbReference>
<proteinExistence type="predicted"/>
<name>A0ABQ8IC91_9ROSI</name>
<dbReference type="InterPro" id="IPR057207">
    <property type="entry name" value="FBXL15_LRR"/>
</dbReference>
<sequence length="395" mass="43829">MEKLADDELSLILKFIDDKNHRKSFALVSKEWLRVEGLARRSIRVLDPDSLQNFLPRFPNLLFFMSPRLLSDAHLEFVAKTCPKLEILCLNLKQTHENFDESGFADVGDDGILAIAGGCPKLSKVSLRRRKNVGNFGVTSIIDKSGQNLTYLDVGRCTLIDDRALDAMGRLSSIVVLNLDGCSLITDRGLAFLAEGSCSKSLKKLSVAECDRITDSGVRHLQQMSCLEELSLAECGPKVTDIGGIAVASIKTLKILDLSWLINVSDNTVTAIAQHCKDLEAIDFTGCELITGIGLRGFGNHKHLESLVLAYIYNISATDLDVLLQCQSLSYIVLDKRLRRWMPRAVVDNFDMISRLHWRFPALSMEGWGGVGGRKEQPVPDMKQPAPSISPHYTR</sequence>
<feature type="region of interest" description="Disordered" evidence="1">
    <location>
        <begin position="371"/>
        <end position="395"/>
    </location>
</feature>
<evidence type="ECO:0000313" key="3">
    <source>
        <dbReference type="EMBL" id="KAH7574267.1"/>
    </source>
</evidence>
<dbReference type="Proteomes" id="UP000827721">
    <property type="component" value="Unassembled WGS sequence"/>
</dbReference>
<accession>A0ABQ8IC91</accession>
<dbReference type="Pfam" id="PF25372">
    <property type="entry name" value="DUF7885"/>
    <property type="match status" value="1"/>
</dbReference>
<keyword evidence="4" id="KW-1185">Reference proteome</keyword>
<organism evidence="3 4">
    <name type="scientific">Xanthoceras sorbifolium</name>
    <dbReference type="NCBI Taxonomy" id="99658"/>
    <lineage>
        <taxon>Eukaryota</taxon>
        <taxon>Viridiplantae</taxon>
        <taxon>Streptophyta</taxon>
        <taxon>Embryophyta</taxon>
        <taxon>Tracheophyta</taxon>
        <taxon>Spermatophyta</taxon>
        <taxon>Magnoliopsida</taxon>
        <taxon>eudicotyledons</taxon>
        <taxon>Gunneridae</taxon>
        <taxon>Pentapetalae</taxon>
        <taxon>rosids</taxon>
        <taxon>malvids</taxon>
        <taxon>Sapindales</taxon>
        <taxon>Sapindaceae</taxon>
        <taxon>Xanthoceroideae</taxon>
        <taxon>Xanthoceras</taxon>
    </lineage>
</organism>
<feature type="domain" description="F-box/LRR-repeat protein 15-like leucin rich repeat" evidence="2">
    <location>
        <begin position="146"/>
        <end position="305"/>
    </location>
</feature>
<dbReference type="Gene3D" id="3.80.10.10">
    <property type="entry name" value="Ribonuclease Inhibitor"/>
    <property type="match status" value="2"/>
</dbReference>
<gene>
    <name evidence="3" type="ORF">JRO89_XS03G0273700</name>
</gene>
<dbReference type="SMART" id="SM00367">
    <property type="entry name" value="LRR_CC"/>
    <property type="match status" value="6"/>
</dbReference>
<dbReference type="PANTHER" id="PTHR13318:SF223">
    <property type="entry name" value="RNI-LIKE SUPERFAMILY PROTEIN"/>
    <property type="match status" value="1"/>
</dbReference>
<dbReference type="InterPro" id="IPR006553">
    <property type="entry name" value="Leu-rich_rpt_Cys-con_subtyp"/>
</dbReference>
<evidence type="ECO:0000259" key="2">
    <source>
        <dbReference type="Pfam" id="PF25372"/>
    </source>
</evidence>
<dbReference type="EMBL" id="JAFEMO010000003">
    <property type="protein sequence ID" value="KAH7574267.1"/>
    <property type="molecule type" value="Genomic_DNA"/>
</dbReference>